<keyword evidence="5" id="KW-1185">Reference proteome</keyword>
<evidence type="ECO:0000259" key="3">
    <source>
        <dbReference type="PROSITE" id="PS51465"/>
    </source>
</evidence>
<evidence type="ECO:0000256" key="2">
    <source>
        <dbReference type="SAM" id="SignalP"/>
    </source>
</evidence>
<evidence type="ECO:0000256" key="1">
    <source>
        <dbReference type="SAM" id="MobiDB-lite"/>
    </source>
</evidence>
<reference evidence="4 5" key="1">
    <citation type="submission" date="2020-08" db="EMBL/GenBank/DDBJ databases">
        <title>Genomic Encyclopedia of Type Strains, Phase III (KMG-III): the genomes of soil and plant-associated and newly described type strains.</title>
        <authorList>
            <person name="Whitman W."/>
        </authorList>
    </citation>
    <scope>NUCLEOTIDE SEQUENCE [LARGE SCALE GENOMIC DNA]</scope>
    <source>
        <strain evidence="4 5">CECT 8571</strain>
    </source>
</reference>
<evidence type="ECO:0000313" key="4">
    <source>
        <dbReference type="EMBL" id="MBB3167163.1"/>
    </source>
</evidence>
<dbReference type="RefSeq" id="WP_183907656.1">
    <property type="nucleotide sequence ID" value="NZ_JACHXZ010000001.1"/>
</dbReference>
<protein>
    <recommendedName>
        <fullName evidence="3">Kazal-like domain-containing protein</fullName>
    </recommendedName>
</protein>
<dbReference type="EMBL" id="JACHXZ010000001">
    <property type="protein sequence ID" value="MBB3167163.1"/>
    <property type="molecule type" value="Genomic_DNA"/>
</dbReference>
<dbReference type="PROSITE" id="PS51465">
    <property type="entry name" value="KAZAL_2"/>
    <property type="match status" value="1"/>
</dbReference>
<sequence length="110" mass="11381">MLNTTTFISLLLAGLLLTACGQERAPIAHSVTDGSAVAPAASAEQRVEEEAQEEAQEQCVDPAKINPSRMCTMDYAPVCGCDGKTHSNACKAANAGLTSWVAGACEATTH</sequence>
<dbReference type="InterPro" id="IPR002350">
    <property type="entry name" value="Kazal_dom"/>
</dbReference>
<dbReference type="Gene3D" id="3.30.60.30">
    <property type="match status" value="1"/>
</dbReference>
<organism evidence="4 5">
    <name type="scientific">Simiduia aestuariiviva</name>
    <dbReference type="NCBI Taxonomy" id="1510459"/>
    <lineage>
        <taxon>Bacteria</taxon>
        <taxon>Pseudomonadati</taxon>
        <taxon>Pseudomonadota</taxon>
        <taxon>Gammaproteobacteria</taxon>
        <taxon>Cellvibrionales</taxon>
        <taxon>Cellvibrionaceae</taxon>
        <taxon>Simiduia</taxon>
    </lineage>
</organism>
<dbReference type="InterPro" id="IPR036058">
    <property type="entry name" value="Kazal_dom_sf"/>
</dbReference>
<dbReference type="Proteomes" id="UP000559987">
    <property type="component" value="Unassembled WGS sequence"/>
</dbReference>
<dbReference type="SUPFAM" id="SSF100895">
    <property type="entry name" value="Kazal-type serine protease inhibitors"/>
    <property type="match status" value="1"/>
</dbReference>
<proteinExistence type="predicted"/>
<feature type="signal peptide" evidence="2">
    <location>
        <begin position="1"/>
        <end position="25"/>
    </location>
</feature>
<evidence type="ECO:0000313" key="5">
    <source>
        <dbReference type="Proteomes" id="UP000559987"/>
    </source>
</evidence>
<name>A0A839UI39_9GAMM</name>
<feature type="region of interest" description="Disordered" evidence="1">
    <location>
        <begin position="39"/>
        <end position="58"/>
    </location>
</feature>
<feature type="chain" id="PRO_5032999938" description="Kazal-like domain-containing protein" evidence="2">
    <location>
        <begin position="26"/>
        <end position="110"/>
    </location>
</feature>
<dbReference type="Pfam" id="PF00050">
    <property type="entry name" value="Kazal_1"/>
    <property type="match status" value="1"/>
</dbReference>
<accession>A0A839UI39</accession>
<gene>
    <name evidence="4" type="ORF">FHS30_000339</name>
</gene>
<comment type="caution">
    <text evidence="4">The sequence shown here is derived from an EMBL/GenBank/DDBJ whole genome shotgun (WGS) entry which is preliminary data.</text>
</comment>
<keyword evidence="2" id="KW-0732">Signal</keyword>
<dbReference type="AlphaFoldDB" id="A0A839UI39"/>
<feature type="domain" description="Kazal-like" evidence="3">
    <location>
        <begin position="53"/>
        <end position="107"/>
    </location>
</feature>